<evidence type="ECO:0000313" key="1">
    <source>
        <dbReference type="EMBL" id="QXE22612.1"/>
    </source>
</evidence>
<gene>
    <name evidence="1" type="ORF">B6N60_01297</name>
</gene>
<dbReference type="KEGG" id="rsin:B6N60_01297"/>
<name>A0A975T5P6_9NOST</name>
<organism evidence="1 2">
    <name type="scientific">Richelia sinica FACHB-800</name>
    <dbReference type="NCBI Taxonomy" id="1357546"/>
    <lineage>
        <taxon>Bacteria</taxon>
        <taxon>Bacillati</taxon>
        <taxon>Cyanobacteriota</taxon>
        <taxon>Cyanophyceae</taxon>
        <taxon>Nostocales</taxon>
        <taxon>Nostocaceae</taxon>
        <taxon>Richelia</taxon>
    </lineage>
</organism>
<accession>A0A975T5P6</accession>
<keyword evidence="2" id="KW-1185">Reference proteome</keyword>
<evidence type="ECO:0000313" key="2">
    <source>
        <dbReference type="Proteomes" id="UP000683511"/>
    </source>
</evidence>
<dbReference type="Proteomes" id="UP000683511">
    <property type="component" value="Chromosome"/>
</dbReference>
<dbReference type="AlphaFoldDB" id="A0A975T5P6"/>
<dbReference type="EMBL" id="CP021056">
    <property type="protein sequence ID" value="QXE22612.1"/>
    <property type="molecule type" value="Genomic_DNA"/>
</dbReference>
<reference evidence="1" key="1">
    <citation type="submission" date="2017-04" db="EMBL/GenBank/DDBJ databases">
        <title>Genome deletions in a multicellular cyanobacterial endosymbiont for morphological adaptation in marine diatoms.</title>
        <authorList>
            <person name="Wang Y."/>
            <person name="Gao H."/>
            <person name="Li R."/>
            <person name="Xu X."/>
        </authorList>
    </citation>
    <scope>NUCLEOTIDE SEQUENCE</scope>
    <source>
        <strain evidence="1">FACHB 800</strain>
    </source>
</reference>
<sequence length="40" mass="4481">MSLPKTKEQPLYPQNHRFIAEFTRADLGSISAVLGASYRS</sequence>
<protein>
    <submittedName>
        <fullName evidence="1">Uncharacterized protein</fullName>
    </submittedName>
</protein>
<dbReference type="RefSeq" id="WP_277925175.1">
    <property type="nucleotide sequence ID" value="NZ_JACJTT010000006.1"/>
</dbReference>
<proteinExistence type="predicted"/>